<evidence type="ECO:0000313" key="8">
    <source>
        <dbReference type="Proteomes" id="UP000254060"/>
    </source>
</evidence>
<dbReference type="SMART" id="SM00062">
    <property type="entry name" value="PBPb"/>
    <property type="match status" value="1"/>
</dbReference>
<gene>
    <name evidence="7" type="primary">yckB</name>
    <name evidence="7" type="ORF">NCTC13163_01505</name>
</gene>
<reference evidence="7 8" key="1">
    <citation type="submission" date="2018-06" db="EMBL/GenBank/DDBJ databases">
        <authorList>
            <consortium name="Pathogen Informatics"/>
            <person name="Doyle S."/>
        </authorList>
    </citation>
    <scope>NUCLEOTIDE SEQUENCE [LARGE SCALE GENOMIC DNA]</scope>
    <source>
        <strain evidence="7 8">NCTC13163</strain>
    </source>
</reference>
<accession>A0A377FUG7</accession>
<evidence type="ECO:0000256" key="4">
    <source>
        <dbReference type="RuleBase" id="RU003744"/>
    </source>
</evidence>
<comment type="subcellular location">
    <subcellularLocation>
        <location evidence="1">Cell envelope</location>
    </subcellularLocation>
</comment>
<proteinExistence type="inferred from homology"/>
<dbReference type="PANTHER" id="PTHR35936">
    <property type="entry name" value="MEMBRANE-BOUND LYTIC MUREIN TRANSGLYCOSYLASE F"/>
    <property type="match status" value="1"/>
</dbReference>
<evidence type="ECO:0000256" key="3">
    <source>
        <dbReference type="ARBA" id="ARBA00022729"/>
    </source>
</evidence>
<dbReference type="RefSeq" id="WP_024371897.1">
    <property type="nucleotide sequence ID" value="NZ_UGGP01000001.1"/>
</dbReference>
<dbReference type="Pfam" id="PF00497">
    <property type="entry name" value="SBP_bac_3"/>
    <property type="match status" value="1"/>
</dbReference>
<dbReference type="Gene3D" id="3.40.190.10">
    <property type="entry name" value="Periplasmic binding protein-like II"/>
    <property type="match status" value="2"/>
</dbReference>
<dbReference type="OrthoDB" id="8613538at2"/>
<evidence type="ECO:0000256" key="2">
    <source>
        <dbReference type="ARBA" id="ARBA00010333"/>
    </source>
</evidence>
<keyword evidence="3 5" id="KW-0732">Signal</keyword>
<dbReference type="AlphaFoldDB" id="A0A377FUG7"/>
<comment type="similarity">
    <text evidence="2 4">Belongs to the bacterial solute-binding protein 3 family.</text>
</comment>
<sequence>MKRMTKGLAASLLLAVPLAACGDSSTDQAETSRWDEIQESGTLTVGTAGTLYPASFRAEESDELTGFDVELMKEIGQRLDLEVQFKEMAFDNMLTSVQNGQVDVAANDISVTEDRKEKFAFSTPYKYTYGTAIVRKSDLSGIDSLEDLKGKRAAGEATTVFMEVARQYGAEEVIYDNATNDQYLRDVSTGRTDVILNDYYLQTLALAFFPEFDIAIHPDIAYNPQEVAFLMEKENDELQQNIDRVLAEMLEDGTVKELSEQFYNGADVSVEPDVDATIVELD</sequence>
<evidence type="ECO:0000313" key="7">
    <source>
        <dbReference type="EMBL" id="STO08136.1"/>
    </source>
</evidence>
<dbReference type="PANTHER" id="PTHR35936:SF34">
    <property type="entry name" value="ABC TRANSPORTER EXTRACELLULAR-BINDING PROTEIN YCKB-RELATED"/>
    <property type="match status" value="1"/>
</dbReference>
<dbReference type="STRING" id="1397694.GCA_000702585_02002"/>
<dbReference type="InterPro" id="IPR001638">
    <property type="entry name" value="Solute-binding_3/MltF_N"/>
</dbReference>
<feature type="domain" description="Solute-binding protein family 3/N-terminal" evidence="6">
    <location>
        <begin position="42"/>
        <end position="266"/>
    </location>
</feature>
<dbReference type="InterPro" id="IPR018313">
    <property type="entry name" value="SBP_3_CS"/>
</dbReference>
<evidence type="ECO:0000256" key="5">
    <source>
        <dbReference type="SAM" id="SignalP"/>
    </source>
</evidence>
<dbReference type="EMBL" id="UGGP01000001">
    <property type="protein sequence ID" value="STO08136.1"/>
    <property type="molecule type" value="Genomic_DNA"/>
</dbReference>
<feature type="signal peptide" evidence="5">
    <location>
        <begin position="1"/>
        <end position="22"/>
    </location>
</feature>
<feature type="chain" id="PRO_5039421366" evidence="5">
    <location>
        <begin position="23"/>
        <end position="282"/>
    </location>
</feature>
<dbReference type="SUPFAM" id="SSF53850">
    <property type="entry name" value="Periplasmic binding protein-like II"/>
    <property type="match status" value="1"/>
</dbReference>
<dbReference type="GO" id="GO:0030313">
    <property type="term" value="C:cell envelope"/>
    <property type="evidence" value="ECO:0007669"/>
    <property type="project" value="UniProtKB-SubCell"/>
</dbReference>
<name>A0A377FUG7_9BACL</name>
<dbReference type="PROSITE" id="PS01039">
    <property type="entry name" value="SBP_BACTERIAL_3"/>
    <property type="match status" value="1"/>
</dbReference>
<organism evidence="7 8">
    <name type="scientific">Exiguobacterium aurantiacum</name>
    <dbReference type="NCBI Taxonomy" id="33987"/>
    <lineage>
        <taxon>Bacteria</taxon>
        <taxon>Bacillati</taxon>
        <taxon>Bacillota</taxon>
        <taxon>Bacilli</taxon>
        <taxon>Bacillales</taxon>
        <taxon>Bacillales Family XII. Incertae Sedis</taxon>
        <taxon>Exiguobacterium</taxon>
    </lineage>
</organism>
<protein>
    <submittedName>
        <fullName evidence="7">Cystine transporter subunit</fullName>
    </submittedName>
</protein>
<evidence type="ECO:0000259" key="6">
    <source>
        <dbReference type="SMART" id="SM00062"/>
    </source>
</evidence>
<dbReference type="Proteomes" id="UP000254060">
    <property type="component" value="Unassembled WGS sequence"/>
</dbReference>
<evidence type="ECO:0000256" key="1">
    <source>
        <dbReference type="ARBA" id="ARBA00004196"/>
    </source>
</evidence>